<dbReference type="InterPro" id="IPR036225">
    <property type="entry name" value="SRP/SRP_N"/>
</dbReference>
<dbReference type="NCBIfam" id="TIGR00064">
    <property type="entry name" value="ftsY"/>
    <property type="match status" value="1"/>
</dbReference>
<organism evidence="12 13">
    <name type="scientific">Entomoplasma ellychniae</name>
    <dbReference type="NCBI Taxonomy" id="2114"/>
    <lineage>
        <taxon>Bacteria</taxon>
        <taxon>Bacillati</taxon>
        <taxon>Mycoplasmatota</taxon>
        <taxon>Mollicutes</taxon>
        <taxon>Entomoplasmatales</taxon>
        <taxon>Entomoplasmataceae</taxon>
        <taxon>Entomoplasma</taxon>
    </lineage>
</organism>
<dbReference type="Pfam" id="PF02881">
    <property type="entry name" value="SRP54_N"/>
    <property type="match status" value="1"/>
</dbReference>
<accession>A0A8E2QWM2</accession>
<evidence type="ECO:0000256" key="8">
    <source>
        <dbReference type="ARBA" id="ARBA00048027"/>
    </source>
</evidence>
<dbReference type="GO" id="GO:0005047">
    <property type="term" value="F:signal recognition particle binding"/>
    <property type="evidence" value="ECO:0007669"/>
    <property type="project" value="TreeGrafter"/>
</dbReference>
<keyword evidence="10" id="KW-0175">Coiled coil</keyword>
<evidence type="ECO:0000256" key="10">
    <source>
        <dbReference type="SAM" id="Coils"/>
    </source>
</evidence>
<dbReference type="SMART" id="SM00962">
    <property type="entry name" value="SRP54"/>
    <property type="match status" value="1"/>
</dbReference>
<dbReference type="InterPro" id="IPR004390">
    <property type="entry name" value="SR_rcpt_FtsY"/>
</dbReference>
<keyword evidence="4 9" id="KW-0378">Hydrolase</keyword>
<keyword evidence="7 9" id="KW-0675">Receptor</keyword>
<evidence type="ECO:0000259" key="11">
    <source>
        <dbReference type="PROSITE" id="PS00300"/>
    </source>
</evidence>
<dbReference type="FunFam" id="3.40.50.300:FF:000053">
    <property type="entry name" value="Signal recognition particle receptor FtsY"/>
    <property type="match status" value="1"/>
</dbReference>
<evidence type="ECO:0000256" key="3">
    <source>
        <dbReference type="ARBA" id="ARBA00022741"/>
    </source>
</evidence>
<feature type="coiled-coil region" evidence="10">
    <location>
        <begin position="88"/>
        <end position="118"/>
    </location>
</feature>
<keyword evidence="5 9" id="KW-0342">GTP-binding</keyword>
<dbReference type="AlphaFoldDB" id="A0A8E2QWM2"/>
<dbReference type="HAMAP" id="MF_00920">
    <property type="entry name" value="FtsY"/>
    <property type="match status" value="1"/>
</dbReference>
<dbReference type="CDD" id="cd17874">
    <property type="entry name" value="FtsY"/>
    <property type="match status" value="1"/>
</dbReference>
<evidence type="ECO:0000313" key="12">
    <source>
        <dbReference type="EMBL" id="PPE05031.1"/>
    </source>
</evidence>
<dbReference type="InterPro" id="IPR042101">
    <property type="entry name" value="SRP54_N_sf"/>
</dbReference>
<comment type="subcellular location">
    <subcellularLocation>
        <location evidence="9">Cell membrane</location>
        <topology evidence="9">Peripheral membrane protein</topology>
        <orientation evidence="9">Cytoplasmic side</orientation>
    </subcellularLocation>
    <subcellularLocation>
        <location evidence="9">Cytoplasm</location>
    </subcellularLocation>
</comment>
<proteinExistence type="inferred from homology"/>
<dbReference type="InterPro" id="IPR027417">
    <property type="entry name" value="P-loop_NTPase"/>
</dbReference>
<dbReference type="EMBL" id="PHND01000001">
    <property type="protein sequence ID" value="PPE05031.1"/>
    <property type="molecule type" value="Genomic_DNA"/>
</dbReference>
<dbReference type="SUPFAM" id="SSF47364">
    <property type="entry name" value="Domain of the SRP/SRP receptor G-proteins"/>
    <property type="match status" value="1"/>
</dbReference>
<comment type="catalytic activity">
    <reaction evidence="8 9">
        <text>GTP + H2O = GDP + phosphate + H(+)</text>
        <dbReference type="Rhea" id="RHEA:19669"/>
        <dbReference type="ChEBI" id="CHEBI:15377"/>
        <dbReference type="ChEBI" id="CHEBI:15378"/>
        <dbReference type="ChEBI" id="CHEBI:37565"/>
        <dbReference type="ChEBI" id="CHEBI:43474"/>
        <dbReference type="ChEBI" id="CHEBI:58189"/>
        <dbReference type="EC" id="3.6.5.4"/>
    </reaction>
</comment>
<comment type="similarity">
    <text evidence="9">Belongs to the GTP-binding SRP family. FtsY subfamily.</text>
</comment>
<sequence>MSFWSNLKQKITKKKNDQFESDFNNNKIENEIVKKNYAKEAKIKLDSINKKLSEEVILEDTADVLKIPPTFFKPEIVVKEKSIDFKQKQKAKKLAKKIELQNQKKKEKTQKVEKAIANSSLSFSKDIKKLSKKYKKMDDDFFEELEEVLIKTDMGIKMVLKISNSLRKKIKSTTSEEGFKETLVEEIYNFYNEGKKIKPINFEDNRLNVFMVIGVNGTGKTTSLSKIANFYAKQGKKVLIAAADTFRAGAVEQLEEWISTRLNNKVDLIKGLKQNQDPASVVYDAYEKAKNEKYDLLLIDTAGRLQNKVNLMKELEKMYQIIRQEDRKAPHELFLVIDATTGQNGVIQAKEFDGVAEVSGIVLTKMDGTSKGGIALAIKDELDIPVKLVGIGEQVDDLVQFDVDEYIYGLTVGFMEDNNDEK</sequence>
<dbReference type="Gene3D" id="3.40.50.300">
    <property type="entry name" value="P-loop containing nucleotide triphosphate hydrolases"/>
    <property type="match status" value="1"/>
</dbReference>
<dbReference type="PANTHER" id="PTHR43134:SF1">
    <property type="entry name" value="SIGNAL RECOGNITION PARTICLE RECEPTOR SUBUNIT ALPHA"/>
    <property type="match status" value="1"/>
</dbReference>
<comment type="caution">
    <text evidence="12">The sequence shown here is derived from an EMBL/GenBank/DDBJ whole genome shotgun (WGS) entry which is preliminary data.</text>
</comment>
<dbReference type="Pfam" id="PF00448">
    <property type="entry name" value="SRP54"/>
    <property type="match status" value="1"/>
</dbReference>
<evidence type="ECO:0000256" key="4">
    <source>
        <dbReference type="ARBA" id="ARBA00022801"/>
    </source>
</evidence>
<keyword evidence="13" id="KW-1185">Reference proteome</keyword>
<dbReference type="SMART" id="SM00963">
    <property type="entry name" value="SRP54_N"/>
    <property type="match status" value="1"/>
</dbReference>
<feature type="domain" description="SRP54-type proteins GTP-binding" evidence="11">
    <location>
        <begin position="385"/>
        <end position="398"/>
    </location>
</feature>
<reference evidence="12 13" key="1">
    <citation type="submission" date="2017-11" db="EMBL/GenBank/DDBJ databases">
        <title>Genome sequence of Entomoplasma ellychniae ELCN-1 (ATCC 43707).</title>
        <authorList>
            <person name="Lo W.-S."/>
            <person name="Gasparich G.E."/>
            <person name="Kuo C.-H."/>
        </authorList>
    </citation>
    <scope>NUCLEOTIDE SEQUENCE [LARGE SCALE GENOMIC DNA]</scope>
    <source>
        <strain evidence="12 13">ELCN-1</strain>
    </source>
</reference>
<evidence type="ECO:0000256" key="9">
    <source>
        <dbReference type="HAMAP-Rule" id="MF_00920"/>
    </source>
</evidence>
<evidence type="ECO:0000256" key="6">
    <source>
        <dbReference type="ARBA" id="ARBA00023136"/>
    </source>
</evidence>
<dbReference type="GO" id="GO:0003924">
    <property type="term" value="F:GTPase activity"/>
    <property type="evidence" value="ECO:0007669"/>
    <property type="project" value="UniProtKB-UniRule"/>
</dbReference>
<evidence type="ECO:0000256" key="5">
    <source>
        <dbReference type="ARBA" id="ARBA00023134"/>
    </source>
</evidence>
<dbReference type="InterPro" id="IPR003593">
    <property type="entry name" value="AAA+_ATPase"/>
</dbReference>
<name>A0A8E2QWM2_9MOLU</name>
<keyword evidence="3 9" id="KW-0547">Nucleotide-binding</keyword>
<evidence type="ECO:0000313" key="13">
    <source>
        <dbReference type="Proteomes" id="UP000239010"/>
    </source>
</evidence>
<dbReference type="Gene3D" id="1.20.120.140">
    <property type="entry name" value="Signal recognition particle SRP54, nucleotide-binding domain"/>
    <property type="match status" value="1"/>
</dbReference>
<dbReference type="Proteomes" id="UP000239010">
    <property type="component" value="Unassembled WGS sequence"/>
</dbReference>
<dbReference type="PROSITE" id="PS00300">
    <property type="entry name" value="SRP54"/>
    <property type="match status" value="1"/>
</dbReference>
<dbReference type="InterPro" id="IPR000897">
    <property type="entry name" value="SRP54_GTPase_dom"/>
</dbReference>
<dbReference type="SMART" id="SM00382">
    <property type="entry name" value="AAA"/>
    <property type="match status" value="1"/>
</dbReference>
<dbReference type="PANTHER" id="PTHR43134">
    <property type="entry name" value="SIGNAL RECOGNITION PARTICLE RECEPTOR SUBUNIT ALPHA"/>
    <property type="match status" value="1"/>
</dbReference>
<feature type="binding site" evidence="9">
    <location>
        <begin position="214"/>
        <end position="221"/>
    </location>
    <ligand>
        <name>GTP</name>
        <dbReference type="ChEBI" id="CHEBI:37565"/>
    </ligand>
</feature>
<dbReference type="GO" id="GO:0006614">
    <property type="term" value="P:SRP-dependent cotranslational protein targeting to membrane"/>
    <property type="evidence" value="ECO:0007669"/>
    <property type="project" value="InterPro"/>
</dbReference>
<dbReference type="GO" id="GO:0005886">
    <property type="term" value="C:plasma membrane"/>
    <property type="evidence" value="ECO:0007669"/>
    <property type="project" value="UniProtKB-SubCell"/>
</dbReference>
<gene>
    <name evidence="9 12" type="primary">ftsY</name>
    <name evidence="12" type="ORF">EELLY_v1c07190</name>
</gene>
<dbReference type="GO" id="GO:0005525">
    <property type="term" value="F:GTP binding"/>
    <property type="evidence" value="ECO:0007669"/>
    <property type="project" value="UniProtKB-UniRule"/>
</dbReference>
<dbReference type="EC" id="3.6.5.4" evidence="9"/>
<dbReference type="RefSeq" id="WP_104206106.1">
    <property type="nucleotide sequence ID" value="NZ_PHND01000001.1"/>
</dbReference>
<evidence type="ECO:0000256" key="1">
    <source>
        <dbReference type="ARBA" id="ARBA00022475"/>
    </source>
</evidence>
<comment type="subunit">
    <text evidence="9">Part of the signal recognition particle protein translocation system, which is composed of SRP and FtsY.</text>
</comment>
<dbReference type="InterPro" id="IPR013822">
    <property type="entry name" value="Signal_recog_particl_SRP54_hlx"/>
</dbReference>
<keyword evidence="6 9" id="KW-0472">Membrane</keyword>
<feature type="binding site" evidence="9">
    <location>
        <begin position="300"/>
        <end position="304"/>
    </location>
    <ligand>
        <name>GTP</name>
        <dbReference type="ChEBI" id="CHEBI:37565"/>
    </ligand>
</feature>
<dbReference type="GO" id="GO:0005737">
    <property type="term" value="C:cytoplasm"/>
    <property type="evidence" value="ECO:0007669"/>
    <property type="project" value="UniProtKB-SubCell"/>
</dbReference>
<feature type="binding site" evidence="9">
    <location>
        <begin position="364"/>
        <end position="367"/>
    </location>
    <ligand>
        <name>GTP</name>
        <dbReference type="ChEBI" id="CHEBI:37565"/>
    </ligand>
</feature>
<evidence type="ECO:0000256" key="2">
    <source>
        <dbReference type="ARBA" id="ARBA00022490"/>
    </source>
</evidence>
<keyword evidence="1 9" id="KW-1003">Cell membrane</keyword>
<comment type="function">
    <text evidence="9">Involved in targeting and insertion of nascent membrane proteins into the cytoplasmic membrane. Acts as a receptor for the complex formed by the signal recognition particle (SRP) and the ribosome-nascent chain (RNC).</text>
</comment>
<dbReference type="SUPFAM" id="SSF52540">
    <property type="entry name" value="P-loop containing nucleoside triphosphate hydrolases"/>
    <property type="match status" value="1"/>
</dbReference>
<keyword evidence="2 9" id="KW-0963">Cytoplasm</keyword>
<evidence type="ECO:0000256" key="7">
    <source>
        <dbReference type="ARBA" id="ARBA00023170"/>
    </source>
</evidence>
<protein>
    <recommendedName>
        <fullName evidence="9">Signal recognition particle receptor FtsY</fullName>
        <shortName evidence="9">SRP receptor</shortName>
        <ecNumber evidence="9">3.6.5.4</ecNumber>
    </recommendedName>
</protein>